<organism evidence="2 3">
    <name type="scientific">Parelaphostrongylus tenuis</name>
    <name type="common">Meningeal worm</name>
    <dbReference type="NCBI Taxonomy" id="148309"/>
    <lineage>
        <taxon>Eukaryota</taxon>
        <taxon>Metazoa</taxon>
        <taxon>Ecdysozoa</taxon>
        <taxon>Nematoda</taxon>
        <taxon>Chromadorea</taxon>
        <taxon>Rhabditida</taxon>
        <taxon>Rhabditina</taxon>
        <taxon>Rhabditomorpha</taxon>
        <taxon>Strongyloidea</taxon>
        <taxon>Metastrongylidae</taxon>
        <taxon>Parelaphostrongylus</taxon>
    </lineage>
</organism>
<dbReference type="EMBL" id="JAHQIW010002954">
    <property type="protein sequence ID" value="KAJ1356873.1"/>
    <property type="molecule type" value="Genomic_DNA"/>
</dbReference>
<proteinExistence type="predicted"/>
<evidence type="ECO:0000313" key="3">
    <source>
        <dbReference type="Proteomes" id="UP001196413"/>
    </source>
</evidence>
<feature type="compositionally biased region" description="Polar residues" evidence="1">
    <location>
        <begin position="34"/>
        <end position="45"/>
    </location>
</feature>
<comment type="caution">
    <text evidence="2">The sequence shown here is derived from an EMBL/GenBank/DDBJ whole genome shotgun (WGS) entry which is preliminary data.</text>
</comment>
<protein>
    <submittedName>
        <fullName evidence="2">Uncharacterized protein</fullName>
    </submittedName>
</protein>
<sequence length="121" mass="13541">MTVKGSTCFLIDSILEEGQTTNEKRRSFPPQRHLSPTSMAGSSTSLRKDEKELGSNRLTCVISSMIGRNHEDHTEASSRPHSHHLSQPQLFGQQNQMESVVETLRNIDAMCVTRHLAEATH</sequence>
<dbReference type="AlphaFoldDB" id="A0AAD5MHI3"/>
<evidence type="ECO:0000313" key="2">
    <source>
        <dbReference type="EMBL" id="KAJ1356873.1"/>
    </source>
</evidence>
<gene>
    <name evidence="2" type="ORF">KIN20_014719</name>
</gene>
<reference evidence="2" key="1">
    <citation type="submission" date="2021-06" db="EMBL/GenBank/DDBJ databases">
        <title>Parelaphostrongylus tenuis whole genome reference sequence.</title>
        <authorList>
            <person name="Garwood T.J."/>
            <person name="Larsen P.A."/>
            <person name="Fountain-Jones N.M."/>
            <person name="Garbe J.R."/>
            <person name="Macchietto M.G."/>
            <person name="Kania S.A."/>
            <person name="Gerhold R.W."/>
            <person name="Richards J.E."/>
            <person name="Wolf T.M."/>
        </authorList>
    </citation>
    <scope>NUCLEOTIDE SEQUENCE</scope>
    <source>
        <strain evidence="2">MNPRO001-30</strain>
        <tissue evidence="2">Meninges</tissue>
    </source>
</reference>
<keyword evidence="3" id="KW-1185">Reference proteome</keyword>
<name>A0AAD5MHI3_PARTN</name>
<feature type="compositionally biased region" description="Polar residues" evidence="1">
    <location>
        <begin position="85"/>
        <end position="94"/>
    </location>
</feature>
<feature type="region of interest" description="Disordered" evidence="1">
    <location>
        <begin position="19"/>
        <end position="94"/>
    </location>
</feature>
<evidence type="ECO:0000256" key="1">
    <source>
        <dbReference type="SAM" id="MobiDB-lite"/>
    </source>
</evidence>
<dbReference type="Proteomes" id="UP001196413">
    <property type="component" value="Unassembled WGS sequence"/>
</dbReference>
<accession>A0AAD5MHI3</accession>
<feature type="compositionally biased region" description="Basic and acidic residues" evidence="1">
    <location>
        <begin position="68"/>
        <end position="78"/>
    </location>
</feature>